<protein>
    <submittedName>
        <fullName evidence="2">DUF1015 family protein</fullName>
    </submittedName>
</protein>
<dbReference type="Pfam" id="PF06245">
    <property type="entry name" value="DUF1015"/>
    <property type="match status" value="1"/>
</dbReference>
<dbReference type="PANTHER" id="PTHR36454">
    <property type="entry name" value="LMO2823 PROTEIN"/>
    <property type="match status" value="1"/>
</dbReference>
<reference evidence="2" key="2">
    <citation type="submission" date="2022-10" db="EMBL/GenBank/DDBJ databases">
        <title>Comparative genomic analysis and in-vitro probiotic properties of the potential probiotic L. chiayiensis AACE 3.</title>
        <authorList>
            <person name="Kang X."/>
        </authorList>
    </citation>
    <scope>NUCLEOTIDE SEQUENCE</scope>
    <source>
        <strain evidence="2">AACE 3</strain>
    </source>
</reference>
<accession>A0A4Q1TPD5</accession>
<evidence type="ECO:0000313" key="1">
    <source>
        <dbReference type="EMBL" id="RXT20489.1"/>
    </source>
</evidence>
<dbReference type="Proteomes" id="UP001164790">
    <property type="component" value="Chromosome"/>
</dbReference>
<dbReference type="EMBL" id="CP107523">
    <property type="protein sequence ID" value="UYN57432.1"/>
    <property type="molecule type" value="Genomic_DNA"/>
</dbReference>
<evidence type="ECO:0000313" key="4">
    <source>
        <dbReference type="Proteomes" id="UP001164790"/>
    </source>
</evidence>
<proteinExistence type="predicted"/>
<gene>
    <name evidence="1" type="ORF">BVJ53_10860</name>
    <name evidence="2" type="ORF">OFW50_05025</name>
</gene>
<dbReference type="InterPro" id="IPR008323">
    <property type="entry name" value="UCP033563"/>
</dbReference>
<reference evidence="1 3" key="1">
    <citation type="submission" date="2017-01" db="EMBL/GenBank/DDBJ databases">
        <title>Lactobacillus chiayiensis sp. nov., a lactic acid bacterium isolated from compost.</title>
        <authorList>
            <person name="Huang C.-H."/>
        </authorList>
    </citation>
    <scope>NUCLEOTIDE SEQUENCE [LARGE SCALE GENOMIC DNA]</scope>
    <source>
        <strain evidence="3">chh01</strain>
        <strain evidence="1">Chh01</strain>
    </source>
</reference>
<dbReference type="PANTHER" id="PTHR36454:SF1">
    <property type="entry name" value="DUF1015 DOMAIN-CONTAINING PROTEIN"/>
    <property type="match status" value="1"/>
</dbReference>
<sequence length="351" mass="40492">MVKLASLENSYVNLSGKLHDSEFINLAQIANNAIHFDQRTLFLDEREKKELNRQPLAVHHGGVYILEQQGILGLVCDLPIREYQQQHVRNHELVLPDTIQGMLSNYRGYNTEAAPVLLMANTDMHLSAFVANHVPNATYQFNGIRLLYYNEADAAALLDRFIPVDHLYVGDGHHRLYATSLSGFKQKVLAYVVGFNDIRIDPIHRELIRISDDRFAASLRFIQKKFQVTLLSESNPEPDPGTVIMFRGKQAWRIRLIALDADGFWNNDIYRLNTQIIQQAFRVFDGQRQVHYLSEKEFRRHRRNKNAVFFKVHPMSKSAFLESAADSNILPPKSTWMFPKAPSMLILSRYQ</sequence>
<evidence type="ECO:0000313" key="3">
    <source>
        <dbReference type="Proteomes" id="UP000290475"/>
    </source>
</evidence>
<keyword evidence="4" id="KW-1185">Reference proteome</keyword>
<evidence type="ECO:0000313" key="2">
    <source>
        <dbReference type="EMBL" id="UYN57432.1"/>
    </source>
</evidence>
<organism evidence="1 3">
    <name type="scientific">Lacticaseibacillus chiayiensis</name>
    <dbReference type="NCBI Taxonomy" id="2100821"/>
    <lineage>
        <taxon>Bacteria</taxon>
        <taxon>Bacillati</taxon>
        <taxon>Bacillota</taxon>
        <taxon>Bacilli</taxon>
        <taxon>Lactobacillales</taxon>
        <taxon>Lactobacillaceae</taxon>
        <taxon>Lacticaseibacillus</taxon>
    </lineage>
</organism>
<dbReference type="Proteomes" id="UP000290475">
    <property type="component" value="Unassembled WGS sequence"/>
</dbReference>
<dbReference type="RefSeq" id="WP_158280579.1">
    <property type="nucleotide sequence ID" value="NZ_CP107523.1"/>
</dbReference>
<dbReference type="EMBL" id="MSSM01000029">
    <property type="protein sequence ID" value="RXT20489.1"/>
    <property type="molecule type" value="Genomic_DNA"/>
</dbReference>
<name>A0A4Q1TPD5_9LACO</name>
<dbReference type="AlphaFoldDB" id="A0A4Q1TPD5"/>